<reference evidence="2" key="1">
    <citation type="journal article" date="2014" name="Proc. Natl. Acad. Sci. U.S.A.">
        <title>Extensive sampling of basidiomycete genomes demonstrates inadequacy of the white-rot/brown-rot paradigm for wood decay fungi.</title>
        <authorList>
            <person name="Riley R."/>
            <person name="Salamov A.A."/>
            <person name="Brown D.W."/>
            <person name="Nagy L.G."/>
            <person name="Floudas D."/>
            <person name="Held B.W."/>
            <person name="Levasseur A."/>
            <person name="Lombard V."/>
            <person name="Morin E."/>
            <person name="Otillar R."/>
            <person name="Lindquist E.A."/>
            <person name="Sun H."/>
            <person name="LaButti K.M."/>
            <person name="Schmutz J."/>
            <person name="Jabbour D."/>
            <person name="Luo H."/>
            <person name="Baker S.E."/>
            <person name="Pisabarro A.G."/>
            <person name="Walton J.D."/>
            <person name="Blanchette R.A."/>
            <person name="Henrissat B."/>
            <person name="Martin F."/>
            <person name="Cullen D."/>
            <person name="Hibbett D.S."/>
            <person name="Grigoriev I.V."/>
        </authorList>
    </citation>
    <scope>NUCLEOTIDE SEQUENCE [LARGE SCALE GENOMIC DNA]</scope>
    <source>
        <strain evidence="2">CBS 339.88</strain>
    </source>
</reference>
<gene>
    <name evidence="1" type="ORF">GALMADRAFT_216536</name>
</gene>
<dbReference type="HOGENOM" id="CLU_1704364_0_0_1"/>
<evidence type="ECO:0000313" key="2">
    <source>
        <dbReference type="Proteomes" id="UP000027222"/>
    </source>
</evidence>
<name>A0A067S8S9_GALM3</name>
<keyword evidence="2" id="KW-1185">Reference proteome</keyword>
<dbReference type="EMBL" id="KL142416">
    <property type="protein sequence ID" value="KDR67236.1"/>
    <property type="molecule type" value="Genomic_DNA"/>
</dbReference>
<evidence type="ECO:0000313" key="1">
    <source>
        <dbReference type="EMBL" id="KDR67236.1"/>
    </source>
</evidence>
<proteinExistence type="predicted"/>
<dbReference type="Proteomes" id="UP000027222">
    <property type="component" value="Unassembled WGS sequence"/>
</dbReference>
<protein>
    <submittedName>
        <fullName evidence="1">Uncharacterized protein</fullName>
    </submittedName>
</protein>
<dbReference type="AlphaFoldDB" id="A0A067S8S9"/>
<organism evidence="1 2">
    <name type="scientific">Galerina marginata (strain CBS 339.88)</name>
    <dbReference type="NCBI Taxonomy" id="685588"/>
    <lineage>
        <taxon>Eukaryota</taxon>
        <taxon>Fungi</taxon>
        <taxon>Dikarya</taxon>
        <taxon>Basidiomycota</taxon>
        <taxon>Agaricomycotina</taxon>
        <taxon>Agaricomycetes</taxon>
        <taxon>Agaricomycetidae</taxon>
        <taxon>Agaricales</taxon>
        <taxon>Agaricineae</taxon>
        <taxon>Strophariaceae</taxon>
        <taxon>Galerina</taxon>
    </lineage>
</organism>
<accession>A0A067S8S9</accession>
<sequence>MKVELYILRVPKETELKWWRYSSSKRDRNSKVVGVDVDSLGASYPPRRLVTDEERPAVTSCEIASDRETDSKWASGRIAPSEFADGLYVVVRLLQIIEVEGCFDFCEPAHSSSITSPFQLSNASLCKPPRLASDHPRAGLVNQPSCPYDDVVIS</sequence>